<reference evidence="2 3" key="1">
    <citation type="submission" date="2020-03" db="EMBL/GenBank/DDBJ databases">
        <authorList>
            <person name="Zhu W."/>
        </authorList>
    </citation>
    <scope>NUCLEOTIDE SEQUENCE [LARGE SCALE GENOMIC DNA]</scope>
    <source>
        <strain evidence="2 3">185</strain>
    </source>
</reference>
<proteinExistence type="predicted"/>
<dbReference type="PANTHER" id="PTHR30399:SF1">
    <property type="entry name" value="UTP PYROPHOSPHATASE"/>
    <property type="match status" value="1"/>
</dbReference>
<dbReference type="CDD" id="cd07344">
    <property type="entry name" value="M48_yhfN_like"/>
    <property type="match status" value="1"/>
</dbReference>
<dbReference type="InterPro" id="IPR002725">
    <property type="entry name" value="YgjP-like_metallopeptidase"/>
</dbReference>
<dbReference type="RefSeq" id="WP_166323858.1">
    <property type="nucleotide sequence ID" value="NZ_CP049916.1"/>
</dbReference>
<dbReference type="Gene3D" id="3.30.2010.10">
    <property type="entry name" value="Metalloproteases ('zincins'), catalytic domain"/>
    <property type="match status" value="1"/>
</dbReference>
<feature type="domain" description="YgjP-like metallopeptidase" evidence="1">
    <location>
        <begin position="19"/>
        <end position="217"/>
    </location>
</feature>
<dbReference type="KEGG" id="alj:G8D99_06965"/>
<evidence type="ECO:0000313" key="3">
    <source>
        <dbReference type="Proteomes" id="UP000501939"/>
    </source>
</evidence>
<evidence type="ECO:0000259" key="1">
    <source>
        <dbReference type="Pfam" id="PF01863"/>
    </source>
</evidence>
<name>A0A6G8S3Q1_9GAMM</name>
<dbReference type="AlphaFoldDB" id="A0A6G8S3Q1"/>
<protein>
    <submittedName>
        <fullName evidence="2">M48 family metallopeptidase</fullName>
    </submittedName>
</protein>
<dbReference type="Pfam" id="PF01863">
    <property type="entry name" value="YgjP-like"/>
    <property type="match status" value="1"/>
</dbReference>
<sequence>MTLADLPEIQIIRNIRSTRLRLRVDQDQIRLTAPVFCTQRQIQSFIDQSEQWLIQTWQKQQEKIVQIDKSLPIELKLFNLEQPLHILYQAQKKSFDLDLENHQLLISDRQPETYLKAFVIGYAKQYLPLYLQEVSQACGLPYGKCSIRQPKTRWGSCTSKHDIMLNSGLVLFPKDITRYVCVHELAHTKHFDHSASFWKEVLKHDANFQQHRKILKSTPMPWWWIII</sequence>
<dbReference type="PANTHER" id="PTHR30399">
    <property type="entry name" value="UNCHARACTERIZED PROTEIN YGJP"/>
    <property type="match status" value="1"/>
</dbReference>
<dbReference type="Proteomes" id="UP000501939">
    <property type="component" value="Chromosome"/>
</dbReference>
<dbReference type="InterPro" id="IPR053136">
    <property type="entry name" value="UTP_pyrophosphatase-like"/>
</dbReference>
<organism evidence="2 3">
    <name type="scientific">Acinetobacter lanii</name>
    <dbReference type="NCBI Taxonomy" id="2715163"/>
    <lineage>
        <taxon>Bacteria</taxon>
        <taxon>Pseudomonadati</taxon>
        <taxon>Pseudomonadota</taxon>
        <taxon>Gammaproteobacteria</taxon>
        <taxon>Moraxellales</taxon>
        <taxon>Moraxellaceae</taxon>
        <taxon>Acinetobacter</taxon>
    </lineage>
</organism>
<evidence type="ECO:0000313" key="2">
    <source>
        <dbReference type="EMBL" id="QIO08787.1"/>
    </source>
</evidence>
<accession>A0A6G8S3Q1</accession>
<dbReference type="EMBL" id="CP049916">
    <property type="protein sequence ID" value="QIO08787.1"/>
    <property type="molecule type" value="Genomic_DNA"/>
</dbReference>
<gene>
    <name evidence="2" type="ORF">G8D99_06965</name>
</gene>
<keyword evidence="3" id="KW-1185">Reference proteome</keyword>